<dbReference type="Proteomes" id="UP000820669">
    <property type="component" value="Unassembled WGS sequence"/>
</dbReference>
<dbReference type="InterPro" id="IPR016181">
    <property type="entry name" value="Acyl_CoA_acyltransferase"/>
</dbReference>
<dbReference type="PROSITE" id="PS51186">
    <property type="entry name" value="GNAT"/>
    <property type="match status" value="1"/>
</dbReference>
<keyword evidence="3" id="KW-1185">Reference proteome</keyword>
<accession>A0ABX1SJY1</accession>
<proteinExistence type="predicted"/>
<sequence length="247" mass="25524">MGRLESLCADAWPAQADRQLGSWRLRAAGGFTGRANAALAIGDPGLPITDALDAVRAFTAEHGIAPRVQTPIGGPWSRAVAGHGWVLDSGHEAGAEVAVLVAGLDRLGAASAAEVELAGTATGEWWDATLGGPPTAVQRHVLEPGPGGPRTAFGLARDPGGRPLGVIRAAVVEDHLHLARLAVVPGARRGGVGAALTAAAARWGLEHGARWAVLQVAVHNTGARAFYDRLGATEHHRYHYLVPPTAR</sequence>
<name>A0ABX1SJY1_9PSEU</name>
<evidence type="ECO:0000313" key="3">
    <source>
        <dbReference type="Proteomes" id="UP000820669"/>
    </source>
</evidence>
<protein>
    <submittedName>
        <fullName evidence="2">GNAT family N-acetyltransferase</fullName>
    </submittedName>
</protein>
<dbReference type="Gene3D" id="3.40.630.30">
    <property type="match status" value="1"/>
</dbReference>
<dbReference type="EMBL" id="JAAXLA010000062">
    <property type="protein sequence ID" value="NMI00697.1"/>
    <property type="molecule type" value="Genomic_DNA"/>
</dbReference>
<evidence type="ECO:0000259" key="1">
    <source>
        <dbReference type="PROSITE" id="PS51186"/>
    </source>
</evidence>
<comment type="caution">
    <text evidence="2">The sequence shown here is derived from an EMBL/GenBank/DDBJ whole genome shotgun (WGS) entry which is preliminary data.</text>
</comment>
<dbReference type="Pfam" id="PF24553">
    <property type="entry name" value="Rv0428c_C"/>
    <property type="match status" value="1"/>
</dbReference>
<gene>
    <name evidence="2" type="ORF">HF526_25810</name>
</gene>
<feature type="domain" description="N-acetyltransferase" evidence="1">
    <location>
        <begin position="124"/>
        <end position="247"/>
    </location>
</feature>
<dbReference type="InterPro" id="IPR056935">
    <property type="entry name" value="Rv0428c-like_C"/>
</dbReference>
<dbReference type="SUPFAM" id="SSF55729">
    <property type="entry name" value="Acyl-CoA N-acyltransferases (Nat)"/>
    <property type="match status" value="1"/>
</dbReference>
<dbReference type="InterPro" id="IPR000182">
    <property type="entry name" value="GNAT_dom"/>
</dbReference>
<reference evidence="2 3" key="1">
    <citation type="submission" date="2020-04" db="EMBL/GenBank/DDBJ databases">
        <authorList>
            <person name="Klaysubun C."/>
            <person name="Duangmal K."/>
            <person name="Lipun K."/>
        </authorList>
    </citation>
    <scope>NUCLEOTIDE SEQUENCE [LARGE SCALE GENOMIC DNA]</scope>
    <source>
        <strain evidence="2 3">K10HN5</strain>
    </source>
</reference>
<evidence type="ECO:0000313" key="2">
    <source>
        <dbReference type="EMBL" id="NMI00697.1"/>
    </source>
</evidence>
<organism evidence="2 3">
    <name type="scientific">Pseudonocardia acidicola</name>
    <dbReference type="NCBI Taxonomy" id="2724939"/>
    <lineage>
        <taxon>Bacteria</taxon>
        <taxon>Bacillati</taxon>
        <taxon>Actinomycetota</taxon>
        <taxon>Actinomycetes</taxon>
        <taxon>Pseudonocardiales</taxon>
        <taxon>Pseudonocardiaceae</taxon>
        <taxon>Pseudonocardia</taxon>
    </lineage>
</organism>